<organism evidence="3 4">
    <name type="scientific">Fumia xinanensis</name>
    <dbReference type="NCBI Taxonomy" id="2763659"/>
    <lineage>
        <taxon>Bacteria</taxon>
        <taxon>Bacillati</taxon>
        <taxon>Bacillota</taxon>
        <taxon>Clostridia</taxon>
        <taxon>Eubacteriales</taxon>
        <taxon>Oscillospiraceae</taxon>
        <taxon>Fumia</taxon>
    </lineage>
</organism>
<dbReference type="GO" id="GO:0003677">
    <property type="term" value="F:DNA binding"/>
    <property type="evidence" value="ECO:0007669"/>
    <property type="project" value="InterPro"/>
</dbReference>
<evidence type="ECO:0000256" key="1">
    <source>
        <dbReference type="SAM" id="Coils"/>
    </source>
</evidence>
<feature type="domain" description="Recombinase" evidence="2">
    <location>
        <begin position="175"/>
        <end position="318"/>
    </location>
</feature>
<dbReference type="Pfam" id="PF07508">
    <property type="entry name" value="Recombinase"/>
    <property type="match status" value="1"/>
</dbReference>
<reference evidence="3" key="1">
    <citation type="submission" date="2020-08" db="EMBL/GenBank/DDBJ databases">
        <title>Genome public.</title>
        <authorList>
            <person name="Liu C."/>
            <person name="Sun Q."/>
        </authorList>
    </citation>
    <scope>NUCLEOTIDE SEQUENCE</scope>
    <source>
        <strain evidence="3">NSJ-33</strain>
    </source>
</reference>
<accession>A0A926I8E2</accession>
<dbReference type="PROSITE" id="PS51737">
    <property type="entry name" value="RECOMBINASE_DNA_BIND"/>
    <property type="match status" value="1"/>
</dbReference>
<evidence type="ECO:0000313" key="4">
    <source>
        <dbReference type="Proteomes" id="UP000610760"/>
    </source>
</evidence>
<dbReference type="Pfam" id="PF14287">
    <property type="entry name" value="DUF4368"/>
    <property type="match status" value="1"/>
</dbReference>
<dbReference type="InterPro" id="IPR025827">
    <property type="entry name" value="Zn_ribbon_recom_dom"/>
</dbReference>
<evidence type="ECO:0000259" key="2">
    <source>
        <dbReference type="PROSITE" id="PS51737"/>
    </source>
</evidence>
<dbReference type="InterPro" id="IPR006119">
    <property type="entry name" value="Resolv_N"/>
</dbReference>
<protein>
    <submittedName>
        <fullName evidence="3">Recombinase family protein</fullName>
    </submittedName>
</protein>
<dbReference type="InterPro" id="IPR025378">
    <property type="entry name" value="DUF4368"/>
</dbReference>
<dbReference type="InterPro" id="IPR011109">
    <property type="entry name" value="DNA_bind_recombinase_dom"/>
</dbReference>
<dbReference type="EMBL" id="JACRSV010000005">
    <property type="protein sequence ID" value="MBC8560836.1"/>
    <property type="molecule type" value="Genomic_DNA"/>
</dbReference>
<dbReference type="SUPFAM" id="SSF53041">
    <property type="entry name" value="Resolvase-like"/>
    <property type="match status" value="1"/>
</dbReference>
<dbReference type="SMART" id="SM00857">
    <property type="entry name" value="Resolvase"/>
    <property type="match status" value="1"/>
</dbReference>
<name>A0A926I8E2_9FIRM</name>
<feature type="coiled-coil region" evidence="1">
    <location>
        <begin position="412"/>
        <end position="491"/>
    </location>
</feature>
<sequence length="553" mass="63767">MLGATDKITALYCRLSVEDMKDDKAGEKADESNSIQTQKMILLQYAKQNHFPNPTFFVDDGYSGVDFDNRPGFQKMLTEVKAGRVGTIITKDLSRLGRNSALTTLYINIVFPKSGVRYIAINDHFDSIDMNSAECDMAGIKNWFNEFFAKDTSRKIRAVQKAKGERGVPLTTNVPYGYIKDKENPQTWLVDPEAASVVKRIFDMCMNGRGPSQIANQLKEDGVLTPTAYKNSMGIKSPNTAAENPCGWNASTVVHILERREYTGCTVNFKTYTNSIWDKKQRDNPIEKQAIFEDTHEAIIEKDVFEKVQIIRQQRQRKTKSGCTSTFSGLVYCADCGEKLYYGATNNGKREGAFFDCSLHWKHKDKCGTHFIRESVLERMVLKHIQLVMGYILRYRQHFIFVMEQQLQLESAEKLQTSRKQLERNERRIAELKRLFVKIYEDNVKGKLNDERFEMMSQNYEAEQKQLEAEVVALRQEIEVQERQNENIERFIRTADKYVDIEEIDPCMLRELIKAIYVEAPDKSSGKRRQKIHIEYDGIGFIPLEELAKKETA</sequence>
<dbReference type="InterPro" id="IPR036162">
    <property type="entry name" value="Resolvase-like_N_sf"/>
</dbReference>
<dbReference type="Gene3D" id="3.40.50.1390">
    <property type="entry name" value="Resolvase, N-terminal catalytic domain"/>
    <property type="match status" value="1"/>
</dbReference>
<dbReference type="GO" id="GO:0000150">
    <property type="term" value="F:DNA strand exchange activity"/>
    <property type="evidence" value="ECO:0007669"/>
    <property type="project" value="InterPro"/>
</dbReference>
<comment type="caution">
    <text evidence="3">The sequence shown here is derived from an EMBL/GenBank/DDBJ whole genome shotgun (WGS) entry which is preliminary data.</text>
</comment>
<gene>
    <name evidence="3" type="ORF">H8710_12250</name>
</gene>
<dbReference type="PANTHER" id="PTHR30461">
    <property type="entry name" value="DNA-INVERTASE FROM LAMBDOID PROPHAGE"/>
    <property type="match status" value="1"/>
</dbReference>
<dbReference type="RefSeq" id="WP_249296136.1">
    <property type="nucleotide sequence ID" value="NZ_JACRSV010000005.1"/>
</dbReference>
<keyword evidence="4" id="KW-1185">Reference proteome</keyword>
<keyword evidence="1" id="KW-0175">Coiled coil</keyword>
<dbReference type="Gene3D" id="3.90.1750.20">
    <property type="entry name" value="Putative Large Serine Recombinase, Chain B, Domain 2"/>
    <property type="match status" value="1"/>
</dbReference>
<proteinExistence type="predicted"/>
<dbReference type="Pfam" id="PF13408">
    <property type="entry name" value="Zn_ribbon_recom"/>
    <property type="match status" value="1"/>
</dbReference>
<dbReference type="InterPro" id="IPR050639">
    <property type="entry name" value="SSR_resolvase"/>
</dbReference>
<evidence type="ECO:0000313" key="3">
    <source>
        <dbReference type="EMBL" id="MBC8560836.1"/>
    </source>
</evidence>
<dbReference type="Pfam" id="PF00239">
    <property type="entry name" value="Resolvase"/>
    <property type="match status" value="1"/>
</dbReference>
<dbReference type="PANTHER" id="PTHR30461:SF23">
    <property type="entry name" value="DNA RECOMBINASE-RELATED"/>
    <property type="match status" value="1"/>
</dbReference>
<dbReference type="InterPro" id="IPR038109">
    <property type="entry name" value="DNA_bind_recomb_sf"/>
</dbReference>
<dbReference type="Proteomes" id="UP000610760">
    <property type="component" value="Unassembled WGS sequence"/>
</dbReference>
<dbReference type="AlphaFoldDB" id="A0A926I8E2"/>